<feature type="binding site" evidence="12">
    <location>
        <position position="256"/>
    </location>
    <ligand>
        <name>Zn(2+)</name>
        <dbReference type="ChEBI" id="CHEBI:29105"/>
        <note>catalytic</note>
    </ligand>
</feature>
<organism evidence="14 15">
    <name type="scientific">Sphaerotilus microaerophilus</name>
    <dbReference type="NCBI Taxonomy" id="2914710"/>
    <lineage>
        <taxon>Bacteria</taxon>
        <taxon>Pseudomonadati</taxon>
        <taxon>Pseudomonadota</taxon>
        <taxon>Betaproteobacteria</taxon>
        <taxon>Burkholderiales</taxon>
        <taxon>Sphaerotilaceae</taxon>
        <taxon>Sphaerotilus</taxon>
    </lineage>
</organism>
<dbReference type="GO" id="GO:0006508">
    <property type="term" value="P:proteolysis"/>
    <property type="evidence" value="ECO:0007669"/>
    <property type="project" value="UniProtKB-KW"/>
</dbReference>
<evidence type="ECO:0000256" key="3">
    <source>
        <dbReference type="ARBA" id="ARBA00022475"/>
    </source>
</evidence>
<comment type="similarity">
    <text evidence="2 12">Belongs to the peptidase M48B family.</text>
</comment>
<dbReference type="Pfam" id="PF01435">
    <property type="entry name" value="Peptidase_M48"/>
    <property type="match status" value="1"/>
</dbReference>
<dbReference type="InterPro" id="IPR001915">
    <property type="entry name" value="Peptidase_M48"/>
</dbReference>
<evidence type="ECO:0000256" key="5">
    <source>
        <dbReference type="ARBA" id="ARBA00022692"/>
    </source>
</evidence>
<keyword evidence="8 12" id="KW-0862">Zinc</keyword>
<evidence type="ECO:0000256" key="2">
    <source>
        <dbReference type="ARBA" id="ARBA00009779"/>
    </source>
</evidence>
<feature type="transmembrane region" description="Helical" evidence="12">
    <location>
        <begin position="38"/>
        <end position="60"/>
    </location>
</feature>
<feature type="transmembrane region" description="Helical" evidence="12">
    <location>
        <begin position="72"/>
        <end position="92"/>
    </location>
</feature>
<feature type="binding site" evidence="12">
    <location>
        <position position="182"/>
    </location>
    <ligand>
        <name>Zn(2+)</name>
        <dbReference type="ChEBI" id="CHEBI:29105"/>
        <note>catalytic</note>
    </ligand>
</feature>
<dbReference type="InterPro" id="IPR050083">
    <property type="entry name" value="HtpX_protease"/>
</dbReference>
<dbReference type="InterPro" id="IPR022919">
    <property type="entry name" value="Pept_M48_protease_HtpX"/>
</dbReference>
<evidence type="ECO:0000256" key="6">
    <source>
        <dbReference type="ARBA" id="ARBA00022723"/>
    </source>
</evidence>
<sequence length="325" mass="34661">MAGTRSVAEVLNAWLAGPICFRQHRLRVTCLAIAMKRVLLFLLTNLAVMLVLGIASRLLGVDRFLSANGLNLGALLGFALLMGFGGATISLLMSKPMAKWSTGAVVINDSPEAMHRWIVGTVANFSQRAGIGMPEVALYEGEPNAFATGAFKNSALVAVSTGLLQSMSREEVEAVIGHEVAHVANGDMVTMTLIQGVMNTFVVFLSRAIGYFVDRVLLKNDREGPGIGYMVTSVILDMVLGVLAAVIVAWFSRQREFRADAGAAELMGSKQPMMRALARLGGLDPGDLPQSVATMGISGRPSGLLALLSSHPPIEERIRALRDGR</sequence>
<keyword evidence="11 12" id="KW-0472">Membrane</keyword>
<comment type="cofactor">
    <cofactor evidence="12">
        <name>Zn(2+)</name>
        <dbReference type="ChEBI" id="CHEBI:29105"/>
    </cofactor>
    <text evidence="12">Binds 1 zinc ion per subunit.</text>
</comment>
<keyword evidence="4 12" id="KW-0645">Protease</keyword>
<proteinExistence type="inferred from homology"/>
<feature type="active site" evidence="12">
    <location>
        <position position="179"/>
    </location>
</feature>
<name>A0ABM7YTZ2_9BURK</name>
<dbReference type="PANTHER" id="PTHR43221">
    <property type="entry name" value="PROTEASE HTPX"/>
    <property type="match status" value="1"/>
</dbReference>
<gene>
    <name evidence="12 14" type="primary">htpX</name>
    <name evidence="14" type="ORF">CATMQ487_51290</name>
</gene>
<dbReference type="HAMAP" id="MF_00188">
    <property type="entry name" value="Pept_M48_protease_HtpX"/>
    <property type="match status" value="1"/>
</dbReference>
<keyword evidence="15" id="KW-1185">Reference proteome</keyword>
<evidence type="ECO:0000313" key="15">
    <source>
        <dbReference type="Proteomes" id="UP001057498"/>
    </source>
</evidence>
<keyword evidence="5 12" id="KW-0812">Transmembrane</keyword>
<evidence type="ECO:0000256" key="1">
    <source>
        <dbReference type="ARBA" id="ARBA00004651"/>
    </source>
</evidence>
<dbReference type="EMBL" id="AP025730">
    <property type="protein sequence ID" value="BDI08159.1"/>
    <property type="molecule type" value="Genomic_DNA"/>
</dbReference>
<accession>A0ABM7YTZ2</accession>
<evidence type="ECO:0000256" key="11">
    <source>
        <dbReference type="ARBA" id="ARBA00023136"/>
    </source>
</evidence>
<evidence type="ECO:0000256" key="10">
    <source>
        <dbReference type="ARBA" id="ARBA00023049"/>
    </source>
</evidence>
<dbReference type="PANTHER" id="PTHR43221:SF1">
    <property type="entry name" value="PROTEASE HTPX"/>
    <property type="match status" value="1"/>
</dbReference>
<evidence type="ECO:0000256" key="12">
    <source>
        <dbReference type="HAMAP-Rule" id="MF_00188"/>
    </source>
</evidence>
<evidence type="ECO:0000259" key="13">
    <source>
        <dbReference type="Pfam" id="PF01435"/>
    </source>
</evidence>
<keyword evidence="9 12" id="KW-1133">Transmembrane helix</keyword>
<feature type="binding site" evidence="12">
    <location>
        <position position="178"/>
    </location>
    <ligand>
        <name>Zn(2+)</name>
        <dbReference type="ChEBI" id="CHEBI:29105"/>
        <note>catalytic</note>
    </ligand>
</feature>
<comment type="subcellular location">
    <subcellularLocation>
        <location evidence="1 12">Cell membrane</location>
        <topology evidence="1 12">Multi-pass membrane protein</topology>
    </subcellularLocation>
</comment>
<evidence type="ECO:0000256" key="4">
    <source>
        <dbReference type="ARBA" id="ARBA00022670"/>
    </source>
</evidence>
<feature type="domain" description="Peptidase M48" evidence="13">
    <location>
        <begin position="116"/>
        <end position="323"/>
    </location>
</feature>
<protein>
    <recommendedName>
        <fullName evidence="12">Protease HtpX homolog</fullName>
        <ecNumber evidence="12">3.4.24.-</ecNumber>
    </recommendedName>
</protein>
<evidence type="ECO:0000256" key="9">
    <source>
        <dbReference type="ARBA" id="ARBA00022989"/>
    </source>
</evidence>
<dbReference type="Proteomes" id="UP001057498">
    <property type="component" value="Chromosome"/>
</dbReference>
<keyword evidence="6 12" id="KW-0479">Metal-binding</keyword>
<feature type="transmembrane region" description="Helical" evidence="12">
    <location>
        <begin position="188"/>
        <end position="209"/>
    </location>
</feature>
<keyword evidence="7 12" id="KW-0378">Hydrolase</keyword>
<dbReference type="CDD" id="cd07335">
    <property type="entry name" value="M48B_HtpX_like"/>
    <property type="match status" value="1"/>
</dbReference>
<dbReference type="GO" id="GO:0008233">
    <property type="term" value="F:peptidase activity"/>
    <property type="evidence" value="ECO:0007669"/>
    <property type="project" value="UniProtKB-KW"/>
</dbReference>
<evidence type="ECO:0000256" key="8">
    <source>
        <dbReference type="ARBA" id="ARBA00022833"/>
    </source>
</evidence>
<keyword evidence="3 12" id="KW-1003">Cell membrane</keyword>
<evidence type="ECO:0000313" key="14">
    <source>
        <dbReference type="EMBL" id="BDI08159.1"/>
    </source>
</evidence>
<dbReference type="Gene3D" id="3.30.2010.10">
    <property type="entry name" value="Metalloproteases ('zincins'), catalytic domain"/>
    <property type="match status" value="1"/>
</dbReference>
<dbReference type="NCBIfam" id="NF003965">
    <property type="entry name" value="PRK05457.1"/>
    <property type="match status" value="1"/>
</dbReference>
<feature type="transmembrane region" description="Helical" evidence="12">
    <location>
        <begin position="229"/>
        <end position="251"/>
    </location>
</feature>
<keyword evidence="10 12" id="KW-0482">Metalloprotease</keyword>
<reference evidence="14" key="1">
    <citation type="submission" date="2022-04" db="EMBL/GenBank/DDBJ databases">
        <title>Whole genome sequence of Sphaerotilus sp. FB-5.</title>
        <authorList>
            <person name="Takeda M."/>
            <person name="Narihara S."/>
            <person name="Akimoto M."/>
            <person name="Akimoto R."/>
            <person name="Nishiyashiki S."/>
            <person name="Murakami T."/>
        </authorList>
    </citation>
    <scope>NUCLEOTIDE SEQUENCE</scope>
    <source>
        <strain evidence="14">FB-5</strain>
    </source>
</reference>
<evidence type="ECO:0000256" key="7">
    <source>
        <dbReference type="ARBA" id="ARBA00022801"/>
    </source>
</evidence>
<dbReference type="EC" id="3.4.24.-" evidence="12"/>